<evidence type="ECO:0000256" key="8">
    <source>
        <dbReference type="ARBA" id="ARBA00023065"/>
    </source>
</evidence>
<name>A0AAW1U661_9CUCU</name>
<accession>A0AAW1U661</accession>
<dbReference type="EMBL" id="JARQZJ010000035">
    <property type="protein sequence ID" value="KAK9876129.1"/>
    <property type="molecule type" value="Genomic_DNA"/>
</dbReference>
<dbReference type="Proteomes" id="UP001431783">
    <property type="component" value="Unassembled WGS sequence"/>
</dbReference>
<dbReference type="AlphaFoldDB" id="A0AAW1U661"/>
<evidence type="ECO:0000256" key="13">
    <source>
        <dbReference type="SAM" id="Phobius"/>
    </source>
</evidence>
<evidence type="ECO:0000256" key="4">
    <source>
        <dbReference type="ARBA" id="ARBA00022461"/>
    </source>
</evidence>
<protein>
    <recommendedName>
        <fullName evidence="16">Sodium channel protein Nach</fullName>
    </recommendedName>
</protein>
<reference evidence="14 15" key="1">
    <citation type="submission" date="2023-03" db="EMBL/GenBank/DDBJ databases">
        <title>Genome insight into feeding habits of ladybird beetles.</title>
        <authorList>
            <person name="Li H.-S."/>
            <person name="Huang Y.-H."/>
            <person name="Pang H."/>
        </authorList>
    </citation>
    <scope>NUCLEOTIDE SEQUENCE [LARGE SCALE GENOMIC DNA]</scope>
    <source>
        <strain evidence="14">SYSU_2023b</strain>
        <tissue evidence="14">Whole body</tissue>
    </source>
</reference>
<evidence type="ECO:0000256" key="10">
    <source>
        <dbReference type="ARBA" id="ARBA00023201"/>
    </source>
</evidence>
<evidence type="ECO:0000256" key="12">
    <source>
        <dbReference type="RuleBase" id="RU000679"/>
    </source>
</evidence>
<keyword evidence="10 12" id="KW-0739">Sodium transport</keyword>
<comment type="subcellular location">
    <subcellularLocation>
        <location evidence="1">Membrane</location>
        <topology evidence="1">Multi-pass membrane protein</topology>
    </subcellularLocation>
</comment>
<evidence type="ECO:0000256" key="9">
    <source>
        <dbReference type="ARBA" id="ARBA00023136"/>
    </source>
</evidence>
<keyword evidence="6 13" id="KW-1133">Transmembrane helix</keyword>
<evidence type="ECO:0008006" key="16">
    <source>
        <dbReference type="Google" id="ProtNLM"/>
    </source>
</evidence>
<evidence type="ECO:0000256" key="11">
    <source>
        <dbReference type="ARBA" id="ARBA00023303"/>
    </source>
</evidence>
<keyword evidence="9 13" id="KW-0472">Membrane</keyword>
<organism evidence="14 15">
    <name type="scientific">Henosepilachna vigintioctopunctata</name>
    <dbReference type="NCBI Taxonomy" id="420089"/>
    <lineage>
        <taxon>Eukaryota</taxon>
        <taxon>Metazoa</taxon>
        <taxon>Ecdysozoa</taxon>
        <taxon>Arthropoda</taxon>
        <taxon>Hexapoda</taxon>
        <taxon>Insecta</taxon>
        <taxon>Pterygota</taxon>
        <taxon>Neoptera</taxon>
        <taxon>Endopterygota</taxon>
        <taxon>Coleoptera</taxon>
        <taxon>Polyphaga</taxon>
        <taxon>Cucujiformia</taxon>
        <taxon>Coccinelloidea</taxon>
        <taxon>Coccinellidae</taxon>
        <taxon>Epilachninae</taxon>
        <taxon>Epilachnini</taxon>
        <taxon>Henosepilachna</taxon>
    </lineage>
</organism>
<evidence type="ECO:0000256" key="3">
    <source>
        <dbReference type="ARBA" id="ARBA00022448"/>
    </source>
</evidence>
<evidence type="ECO:0000313" key="14">
    <source>
        <dbReference type="EMBL" id="KAK9876129.1"/>
    </source>
</evidence>
<dbReference type="InterPro" id="IPR001873">
    <property type="entry name" value="ENaC"/>
</dbReference>
<keyword evidence="15" id="KW-1185">Reference proteome</keyword>
<keyword evidence="5 12" id="KW-0812">Transmembrane</keyword>
<evidence type="ECO:0000256" key="1">
    <source>
        <dbReference type="ARBA" id="ARBA00004141"/>
    </source>
</evidence>
<gene>
    <name evidence="14" type="ORF">WA026_011246</name>
</gene>
<dbReference type="GO" id="GO:0015280">
    <property type="term" value="F:ligand-gated sodium channel activity"/>
    <property type="evidence" value="ECO:0007669"/>
    <property type="project" value="TreeGrafter"/>
</dbReference>
<keyword evidence="3 12" id="KW-0813">Transport</keyword>
<evidence type="ECO:0000256" key="7">
    <source>
        <dbReference type="ARBA" id="ARBA00023053"/>
    </source>
</evidence>
<feature type="transmembrane region" description="Helical" evidence="13">
    <location>
        <begin position="471"/>
        <end position="504"/>
    </location>
</feature>
<evidence type="ECO:0000256" key="2">
    <source>
        <dbReference type="ARBA" id="ARBA00007193"/>
    </source>
</evidence>
<dbReference type="GO" id="GO:0005886">
    <property type="term" value="C:plasma membrane"/>
    <property type="evidence" value="ECO:0007669"/>
    <property type="project" value="TreeGrafter"/>
</dbReference>
<dbReference type="PANTHER" id="PTHR11690:SF253">
    <property type="entry name" value="PICKPOCKET 18-RELATED"/>
    <property type="match status" value="1"/>
</dbReference>
<sequence>MKRKISTASQTSSESRISFIYIRAFQEAFYQFSKNSSLCGYRYLTEGSILERCIWLLIHLTSLITVIYLNLYMWGMFITDPTIVTLEKFTLPIREVPFPGISVCDINRISRKAAYNMAVDYVSKAPITPPQNVTQVFENMKMLGKLYDFSFSDQEEENLMRFQKFLEDNDPYAESNQAGFNVLEKMKKLSGNCLDMLTDCRWDGEIRPCSDLFINELTMDGFCCIFNYFNRNKPQISKIMQEHNNRTLHSIRFGRDFGLSFRVNSNISDYYYTPIATMGVKVLFTSAEDFPDTTSGSLIEKLVPIGVEANLELTAQSIYTVQEAKKYSIEKRNCIFKNEIRTIFGDYSQSDCIMDCKIRSVAALCECVSFMHTSAALTRFGFQCTLADLACLSKYASKWRQIFPRGYAYDGLEREKQDALNCQECYPECDTSRYFANSEQGLISGTDLNYSIVNIFFETPYVERHKQDVVYYWFDMISMFGGICSLVMGISIISCIEVVLFFTYKVFENAYKLSRNSSK</sequence>
<keyword evidence="7" id="KW-0915">Sodium</keyword>
<evidence type="ECO:0000313" key="15">
    <source>
        <dbReference type="Proteomes" id="UP001431783"/>
    </source>
</evidence>
<dbReference type="PANTHER" id="PTHR11690">
    <property type="entry name" value="AMILORIDE-SENSITIVE SODIUM CHANNEL-RELATED"/>
    <property type="match status" value="1"/>
</dbReference>
<comment type="similarity">
    <text evidence="2 12">Belongs to the amiloride-sensitive sodium channel (TC 1.A.6) family.</text>
</comment>
<evidence type="ECO:0000256" key="6">
    <source>
        <dbReference type="ARBA" id="ARBA00022989"/>
    </source>
</evidence>
<evidence type="ECO:0000256" key="5">
    <source>
        <dbReference type="ARBA" id="ARBA00022692"/>
    </source>
</evidence>
<feature type="transmembrane region" description="Helical" evidence="13">
    <location>
        <begin position="53"/>
        <end position="74"/>
    </location>
</feature>
<dbReference type="Pfam" id="PF00858">
    <property type="entry name" value="ASC"/>
    <property type="match status" value="1"/>
</dbReference>
<proteinExistence type="inferred from homology"/>
<dbReference type="Gene3D" id="2.60.470.10">
    <property type="entry name" value="Acid-sensing ion channels like domains"/>
    <property type="match status" value="1"/>
</dbReference>
<keyword evidence="4 12" id="KW-0894">Sodium channel</keyword>
<comment type="caution">
    <text evidence="14">The sequence shown here is derived from an EMBL/GenBank/DDBJ whole genome shotgun (WGS) entry which is preliminary data.</text>
</comment>
<keyword evidence="11 12" id="KW-0407">Ion channel</keyword>
<keyword evidence="8 12" id="KW-0406">Ion transport</keyword>